<reference evidence="3" key="1">
    <citation type="submission" date="2021-01" db="EMBL/GenBank/DDBJ databases">
        <authorList>
            <person name="Kaushik A."/>
        </authorList>
    </citation>
    <scope>NUCLEOTIDE SEQUENCE</scope>
    <source>
        <strain evidence="3">AG1-1C</strain>
    </source>
</reference>
<evidence type="ECO:0000313" key="4">
    <source>
        <dbReference type="Proteomes" id="UP000663846"/>
    </source>
</evidence>
<keyword evidence="1" id="KW-0175">Coiled coil</keyword>
<dbReference type="InterPro" id="IPR027417">
    <property type="entry name" value="P-loop_NTPase"/>
</dbReference>
<accession>A0A8H2XVP4</accession>
<dbReference type="Gene3D" id="3.40.50.300">
    <property type="entry name" value="P-loop containing nucleotide triphosphate hydrolases"/>
    <property type="match status" value="1"/>
</dbReference>
<name>A0A8H2XVP4_9AGAM</name>
<evidence type="ECO:0000313" key="3">
    <source>
        <dbReference type="EMBL" id="CAE6435920.1"/>
    </source>
</evidence>
<sequence length="636" mass="72002">MMPSDSMLRPSWGITSKRIEESISTVIDTSRHSDVAVDDHDGFVKIEREDVEPRRQQSTINLLVLGRSGSGKSYHIDNAFRTKRTEIRDSYRSTTTTGSKKVFISGYKFRIIDTPGFDNPCMSDAEVLAEIGDYFMSPERVSRRISGIVYIHQAGETLRSRSLSRVFAVLSKVFLGPVGLPRLTILVACDNIWEADPAVIDELHNPSSVFSDAIVAGARVEMFDPKQNGFQDALKAYTSKRSIVLPIQRSTRMSRPEFVSKMEGLLGCFEAETLQSHSMARETSLRSSFDSQLQRLKSELEDKNFQLDQYRTTHQEKDGRYAAQSNEIAALNQELLQIRQEYSSLRSQLQLRENIEQSEVVQELKDLNRQIDDIGRSLSAYLTDKYAFAVFNKDLGEITTLEARNLFGLKALLGHDDHRPSLISSTQGKGMDVEGFLDFSIRTLLCTSLHTDLFGPFHPFISVDQNMALRDAYNDIRGREPQAVAGKWRSNTFKSIYKPRSAHVIEDKIKEIASDILNTRLNPLFVHVFGEIDSPFEVDHSEKLQELIKAAWRWNLKLRGEVIMLGDFRTTTYDTNFDPAYMEEFEPDATMPQAQYVLGTFALGLISQRAIGGGQPLEETVVYKALVATEHLYVQS</sequence>
<dbReference type="Proteomes" id="UP000663846">
    <property type="component" value="Unassembled WGS sequence"/>
</dbReference>
<dbReference type="AlphaFoldDB" id="A0A8H2XVP4"/>
<dbReference type="GO" id="GO:0005525">
    <property type="term" value="F:GTP binding"/>
    <property type="evidence" value="ECO:0007669"/>
    <property type="project" value="InterPro"/>
</dbReference>
<feature type="coiled-coil region" evidence="1">
    <location>
        <begin position="293"/>
        <end position="348"/>
    </location>
</feature>
<evidence type="ECO:0000259" key="2">
    <source>
        <dbReference type="Pfam" id="PF01926"/>
    </source>
</evidence>
<evidence type="ECO:0000256" key="1">
    <source>
        <dbReference type="SAM" id="Coils"/>
    </source>
</evidence>
<dbReference type="Pfam" id="PF01926">
    <property type="entry name" value="MMR_HSR1"/>
    <property type="match status" value="1"/>
</dbReference>
<proteinExistence type="predicted"/>
<comment type="caution">
    <text evidence="3">The sequence shown here is derived from an EMBL/GenBank/DDBJ whole genome shotgun (WGS) entry which is preliminary data.</text>
</comment>
<dbReference type="InterPro" id="IPR006073">
    <property type="entry name" value="GTP-bd"/>
</dbReference>
<organism evidence="3 4">
    <name type="scientific">Rhizoctonia solani</name>
    <dbReference type="NCBI Taxonomy" id="456999"/>
    <lineage>
        <taxon>Eukaryota</taxon>
        <taxon>Fungi</taxon>
        <taxon>Dikarya</taxon>
        <taxon>Basidiomycota</taxon>
        <taxon>Agaricomycotina</taxon>
        <taxon>Agaricomycetes</taxon>
        <taxon>Cantharellales</taxon>
        <taxon>Ceratobasidiaceae</taxon>
        <taxon>Rhizoctonia</taxon>
    </lineage>
</organism>
<dbReference type="SUPFAM" id="SSF52540">
    <property type="entry name" value="P-loop containing nucleoside triphosphate hydrolases"/>
    <property type="match status" value="1"/>
</dbReference>
<protein>
    <recommendedName>
        <fullName evidence="2">G domain-containing protein</fullName>
    </recommendedName>
</protein>
<feature type="domain" description="G" evidence="2">
    <location>
        <begin position="63"/>
        <end position="122"/>
    </location>
</feature>
<dbReference type="EMBL" id="CAJMWS010000342">
    <property type="protein sequence ID" value="CAE6435920.1"/>
    <property type="molecule type" value="Genomic_DNA"/>
</dbReference>
<gene>
    <name evidence="3" type="ORF">RDB_LOCUS120599</name>
</gene>